<dbReference type="GO" id="GO:0017000">
    <property type="term" value="P:antibiotic biosynthetic process"/>
    <property type="evidence" value="ECO:0007669"/>
    <property type="project" value="UniProtKB-ARBA"/>
</dbReference>
<evidence type="ECO:0008006" key="4">
    <source>
        <dbReference type="Google" id="ProtNLM"/>
    </source>
</evidence>
<evidence type="ECO:0000313" key="2">
    <source>
        <dbReference type="EMBL" id="KGO53251.1"/>
    </source>
</evidence>
<proteinExistence type="predicted"/>
<feature type="chain" id="PRO_5009752416" description="Lipase B" evidence="1">
    <location>
        <begin position="19"/>
        <end position="456"/>
    </location>
</feature>
<keyword evidence="3" id="KW-1185">Reference proteome</keyword>
<evidence type="ECO:0000313" key="3">
    <source>
        <dbReference type="Proteomes" id="UP000030143"/>
    </source>
</evidence>
<dbReference type="RefSeq" id="XP_016595890.1">
    <property type="nucleotide sequence ID" value="XM_016743168.1"/>
</dbReference>
<dbReference type="Proteomes" id="UP000030143">
    <property type="component" value="Unassembled WGS sequence"/>
</dbReference>
<sequence length="456" mass="49270">MRCHQVFRFVFFVSASFGNPVPSYTLKGALDVPEIFTKLFKTSTSRAPFSTNIYQELFQLEAKISDIATGKIKPVPTIEEGLSVLASIPRTNNRTILQNAIDIVSLGLVPTNIIDILNGITNHEINSVANNNTKDPSPRIHPTRSFWDAPYDIPEEALRSAIYIPPTFSYGKNNKIPVLLVPGTADPAGSTYYFNYAKLFKANPQTDPVWVNIPGNSLGDIQSNAEYVAYAINYISGLSQRPIGVLSWSQGSLDVQWALKYWPSTRAAVSDFMAVSGDFHGTVLATLCMLVTPVCSPAVQQQGYDTMFIRALRGEGGDSAFVPTTSVYSGNDFIIQPQSGGWASAALEDVRGVGVSNVQVQVACAGRAAGGSYSHSAMLVNPLAYALFVDALVHDGPGRLERINLDAVCGESLAPGLDVDAFLGMEAVSNVIGVLDVLLYGYNGNEEPPLRGYVYH</sequence>
<dbReference type="PANTHER" id="PTHR37574:SF1">
    <property type="entry name" value="LIPASE B"/>
    <property type="match status" value="1"/>
</dbReference>
<dbReference type="VEuPathDB" id="FungiDB:PEXP_033680"/>
<dbReference type="PANTHER" id="PTHR37574">
    <property type="entry name" value="LIPASE B"/>
    <property type="match status" value="1"/>
</dbReference>
<feature type="signal peptide" evidence="1">
    <location>
        <begin position="1"/>
        <end position="18"/>
    </location>
</feature>
<dbReference type="GO" id="GO:0072330">
    <property type="term" value="P:monocarboxylic acid biosynthetic process"/>
    <property type="evidence" value="ECO:0007669"/>
    <property type="project" value="UniProtKB-ARBA"/>
</dbReference>
<dbReference type="InterPro" id="IPR053228">
    <property type="entry name" value="Stereospecific_Lipase"/>
</dbReference>
<dbReference type="OrthoDB" id="4605274at2759"/>
<dbReference type="InterPro" id="IPR029058">
    <property type="entry name" value="AB_hydrolase_fold"/>
</dbReference>
<accession>A0A0A2II81</accession>
<reference evidence="2 3" key="1">
    <citation type="journal article" date="2015" name="Mol. Plant Microbe Interact.">
        <title>Genome, transcriptome, and functional analyses of Penicillium expansum provide new insights into secondary metabolism and pathogenicity.</title>
        <authorList>
            <person name="Ballester A.R."/>
            <person name="Marcet-Houben M."/>
            <person name="Levin E."/>
            <person name="Sela N."/>
            <person name="Selma-Lazaro C."/>
            <person name="Carmona L."/>
            <person name="Wisniewski M."/>
            <person name="Droby S."/>
            <person name="Gonzalez-Candelas L."/>
            <person name="Gabaldon T."/>
        </authorList>
    </citation>
    <scope>NUCLEOTIDE SEQUENCE [LARGE SCALE GENOMIC DNA]</scope>
    <source>
        <strain evidence="2 3">MD-8</strain>
    </source>
</reference>
<dbReference type="STRING" id="27334.A0A0A2II81"/>
<dbReference type="EMBL" id="JQFZ01000252">
    <property type="protein sequence ID" value="KGO53251.1"/>
    <property type="molecule type" value="Genomic_DNA"/>
</dbReference>
<dbReference type="SUPFAM" id="SSF53474">
    <property type="entry name" value="alpha/beta-Hydrolases"/>
    <property type="match status" value="1"/>
</dbReference>
<dbReference type="GeneID" id="27678587"/>
<dbReference type="PhylomeDB" id="A0A0A2II81"/>
<keyword evidence="1" id="KW-0732">Signal</keyword>
<organism evidence="2 3">
    <name type="scientific">Penicillium expansum</name>
    <name type="common">Blue mold rot fungus</name>
    <dbReference type="NCBI Taxonomy" id="27334"/>
    <lineage>
        <taxon>Eukaryota</taxon>
        <taxon>Fungi</taxon>
        <taxon>Dikarya</taxon>
        <taxon>Ascomycota</taxon>
        <taxon>Pezizomycotina</taxon>
        <taxon>Eurotiomycetes</taxon>
        <taxon>Eurotiomycetidae</taxon>
        <taxon>Eurotiales</taxon>
        <taxon>Aspergillaceae</taxon>
        <taxon>Penicillium</taxon>
    </lineage>
</organism>
<dbReference type="HOGENOM" id="CLU_029537_0_0_1"/>
<name>A0A0A2II81_PENEN</name>
<comment type="caution">
    <text evidence="2">The sequence shown here is derived from an EMBL/GenBank/DDBJ whole genome shotgun (WGS) entry which is preliminary data.</text>
</comment>
<dbReference type="Gene3D" id="3.40.50.1820">
    <property type="entry name" value="alpha/beta hydrolase"/>
    <property type="match status" value="1"/>
</dbReference>
<dbReference type="AlphaFoldDB" id="A0A0A2II81"/>
<protein>
    <recommendedName>
        <fullName evidence="4">Lipase B</fullName>
    </recommendedName>
</protein>
<evidence type="ECO:0000256" key="1">
    <source>
        <dbReference type="SAM" id="SignalP"/>
    </source>
</evidence>
<gene>
    <name evidence="2" type="ORF">PEX2_058950</name>
</gene>